<accession>A0ABP9LT47</accession>
<dbReference type="SUPFAM" id="SSF46689">
    <property type="entry name" value="Homeodomain-like"/>
    <property type="match status" value="1"/>
</dbReference>
<dbReference type="PANTHER" id="PTHR43280">
    <property type="entry name" value="ARAC-FAMILY TRANSCRIPTIONAL REGULATOR"/>
    <property type="match status" value="1"/>
</dbReference>
<keyword evidence="3" id="KW-0804">Transcription</keyword>
<keyword evidence="2" id="KW-0238">DNA-binding</keyword>
<dbReference type="Gene3D" id="1.10.10.60">
    <property type="entry name" value="Homeodomain-like"/>
    <property type="match status" value="2"/>
</dbReference>
<dbReference type="InterPro" id="IPR018060">
    <property type="entry name" value="HTH_AraC"/>
</dbReference>
<dbReference type="SMART" id="SM00028">
    <property type="entry name" value="TPR"/>
    <property type="match status" value="3"/>
</dbReference>
<evidence type="ECO:0000259" key="6">
    <source>
        <dbReference type="PROSITE" id="PS01124"/>
    </source>
</evidence>
<evidence type="ECO:0000256" key="4">
    <source>
        <dbReference type="PROSITE-ProRule" id="PRU00339"/>
    </source>
</evidence>
<keyword evidence="5" id="KW-0472">Membrane</keyword>
<evidence type="ECO:0000256" key="3">
    <source>
        <dbReference type="ARBA" id="ARBA00023163"/>
    </source>
</evidence>
<dbReference type="Pfam" id="PF13181">
    <property type="entry name" value="TPR_8"/>
    <property type="match status" value="2"/>
</dbReference>
<dbReference type="SMART" id="SM00342">
    <property type="entry name" value="HTH_ARAC"/>
    <property type="match status" value="1"/>
</dbReference>
<dbReference type="InterPro" id="IPR011990">
    <property type="entry name" value="TPR-like_helical_dom_sf"/>
</dbReference>
<dbReference type="PROSITE" id="PS01124">
    <property type="entry name" value="HTH_ARAC_FAMILY_2"/>
    <property type="match status" value="1"/>
</dbReference>
<name>A0ABP9LT47_9FLAO</name>
<keyword evidence="5" id="KW-0812">Transmembrane</keyword>
<evidence type="ECO:0000313" key="8">
    <source>
        <dbReference type="Proteomes" id="UP001500353"/>
    </source>
</evidence>
<keyword evidence="4" id="KW-0802">TPR repeat</keyword>
<feature type="transmembrane region" description="Helical" evidence="5">
    <location>
        <begin position="329"/>
        <end position="348"/>
    </location>
</feature>
<reference evidence="8" key="1">
    <citation type="journal article" date="2019" name="Int. J. Syst. Evol. Microbiol.">
        <title>The Global Catalogue of Microorganisms (GCM) 10K type strain sequencing project: providing services to taxonomists for standard genome sequencing and annotation.</title>
        <authorList>
            <consortium name="The Broad Institute Genomics Platform"/>
            <consortium name="The Broad Institute Genome Sequencing Center for Infectious Disease"/>
            <person name="Wu L."/>
            <person name="Ma J."/>
        </authorList>
    </citation>
    <scope>NUCLEOTIDE SEQUENCE [LARGE SCALE GENOMIC DNA]</scope>
    <source>
        <strain evidence="8">JCM 18019</strain>
    </source>
</reference>
<proteinExistence type="predicted"/>
<keyword evidence="1" id="KW-0805">Transcription regulation</keyword>
<dbReference type="Pfam" id="PF12833">
    <property type="entry name" value="HTH_18"/>
    <property type="match status" value="1"/>
</dbReference>
<dbReference type="InterPro" id="IPR009057">
    <property type="entry name" value="Homeodomain-like_sf"/>
</dbReference>
<comment type="caution">
    <text evidence="7">The sequence shown here is derived from an EMBL/GenBank/DDBJ whole genome shotgun (WGS) entry which is preliminary data.</text>
</comment>
<feature type="domain" description="HTH araC/xylS-type" evidence="6">
    <location>
        <begin position="418"/>
        <end position="522"/>
    </location>
</feature>
<dbReference type="Gene3D" id="1.25.40.10">
    <property type="entry name" value="Tetratricopeptide repeat domain"/>
    <property type="match status" value="2"/>
</dbReference>
<dbReference type="PANTHER" id="PTHR43280:SF34">
    <property type="entry name" value="ARAC-FAMILY TRANSCRIPTIONAL REGULATOR"/>
    <property type="match status" value="1"/>
</dbReference>
<feature type="repeat" description="TPR" evidence="4">
    <location>
        <begin position="187"/>
        <end position="220"/>
    </location>
</feature>
<gene>
    <name evidence="7" type="ORF">GCM10023210_05030</name>
</gene>
<keyword evidence="8" id="KW-1185">Reference proteome</keyword>
<dbReference type="SUPFAM" id="SSF81901">
    <property type="entry name" value="HCP-like"/>
    <property type="match status" value="1"/>
</dbReference>
<dbReference type="Proteomes" id="UP001500353">
    <property type="component" value="Unassembled WGS sequence"/>
</dbReference>
<evidence type="ECO:0000256" key="5">
    <source>
        <dbReference type="SAM" id="Phobius"/>
    </source>
</evidence>
<feature type="repeat" description="TPR" evidence="4">
    <location>
        <begin position="225"/>
        <end position="258"/>
    </location>
</feature>
<evidence type="ECO:0000313" key="7">
    <source>
        <dbReference type="EMBL" id="GAA5084816.1"/>
    </source>
</evidence>
<organism evidence="7 8">
    <name type="scientific">Chryseobacterium ginsengisoli</name>
    <dbReference type="NCBI Taxonomy" id="363853"/>
    <lineage>
        <taxon>Bacteria</taxon>
        <taxon>Pseudomonadati</taxon>
        <taxon>Bacteroidota</taxon>
        <taxon>Flavobacteriia</taxon>
        <taxon>Flavobacteriales</taxon>
        <taxon>Weeksellaceae</taxon>
        <taxon>Chryseobacterium group</taxon>
        <taxon>Chryseobacterium</taxon>
    </lineage>
</organism>
<evidence type="ECO:0000256" key="2">
    <source>
        <dbReference type="ARBA" id="ARBA00023125"/>
    </source>
</evidence>
<protein>
    <recommendedName>
        <fullName evidence="6">HTH araC/xylS-type domain-containing protein</fullName>
    </recommendedName>
</protein>
<keyword evidence="5" id="KW-1133">Transmembrane helix</keyword>
<dbReference type="RefSeq" id="WP_345200103.1">
    <property type="nucleotide sequence ID" value="NZ_BAABHX010000001.1"/>
</dbReference>
<dbReference type="EMBL" id="BAABHX010000001">
    <property type="protein sequence ID" value="GAA5084816.1"/>
    <property type="molecule type" value="Genomic_DNA"/>
</dbReference>
<sequence length="533" mass="62244">MAKNLLFLIFLYSTLIFSQKHESPPEDIFVKTISEIATQDVPKALKIADSLTRTAKTPDIKGRGYLLTANIYLMQSKYEESIKFTKKAQEILDKTENYELQTKTRIEFSENYQFLGLSQKSKKYLDEALLIADKIVDRKKKVFMKSRICTNLTDWEGSHNRLDKALEYQLLALKYLSTIPPDSLHIGHHYRMIGQVYYTKKDYKQAEIFYSKAIKMLPDPSNDFTLANNSLGEVYLEQKRYNEAEKLFLKTLEFANKAQHTGMKRLASECLADLYDATKQYKKASYYRKMLNETDLKLANRAVRFIEKDYNKIEKEKDQYMSWNSTKNIFIGIASLLIIGLIVILIINRRRHRKEYKKFKSIIDHYKEKEEYVLETTVDTSDIEEAKNEEKIVAEEIETENKQTDIAINKETEANILTQLNEFEKQQMFNNSNVSLSYLAMEFNTNIRYISFVVKKHKGADFKSYINKLRINYIIHKLNTSEKYRKYKVGALAEECGFSSHSKFTTIFKSITGISPSSFISFVEQEEAKKTTA</sequence>
<dbReference type="PROSITE" id="PS50005">
    <property type="entry name" value="TPR"/>
    <property type="match status" value="2"/>
</dbReference>
<evidence type="ECO:0000256" key="1">
    <source>
        <dbReference type="ARBA" id="ARBA00023015"/>
    </source>
</evidence>
<dbReference type="InterPro" id="IPR019734">
    <property type="entry name" value="TPR_rpt"/>
</dbReference>